<evidence type="ECO:0008006" key="4">
    <source>
        <dbReference type="Google" id="ProtNLM"/>
    </source>
</evidence>
<keyword evidence="3" id="KW-1185">Reference proteome</keyword>
<sequence length="185" mass="20159">MSRRNAVIAVAGAILGWSVTYPAMAAPLSRLSPTQCLEPTKAGYAGSLDENWKAYAPYVRACPLAGPGTVPAKVWLLTIFAQRYQGDHSAKDTWPDFPHPMLIAADGHCLARLPELFPFDPPRTLDLQFGDVTDGVPQVIRVHVSNPAVGGDYDLPALRWNAATHAYVAQNDTDIYKKADLSCKR</sequence>
<feature type="chain" id="PRO_5047368000" description="Secreted protein" evidence="1">
    <location>
        <begin position="26"/>
        <end position="185"/>
    </location>
</feature>
<dbReference type="Proteomes" id="UP001430193">
    <property type="component" value="Unassembled WGS sequence"/>
</dbReference>
<protein>
    <recommendedName>
        <fullName evidence="4">Secreted protein</fullName>
    </recommendedName>
</protein>
<evidence type="ECO:0000313" key="2">
    <source>
        <dbReference type="EMBL" id="MBM7127937.1"/>
    </source>
</evidence>
<comment type="caution">
    <text evidence="2">The sequence shown here is derived from an EMBL/GenBank/DDBJ whole genome shotgun (WGS) entry which is preliminary data.</text>
</comment>
<feature type="signal peptide" evidence="1">
    <location>
        <begin position="1"/>
        <end position="25"/>
    </location>
</feature>
<organism evidence="2 3">
    <name type="scientific">Dyella mobilis</name>
    <dbReference type="NCBI Taxonomy" id="1849582"/>
    <lineage>
        <taxon>Bacteria</taxon>
        <taxon>Pseudomonadati</taxon>
        <taxon>Pseudomonadota</taxon>
        <taxon>Gammaproteobacteria</taxon>
        <taxon>Lysobacterales</taxon>
        <taxon>Rhodanobacteraceae</taxon>
        <taxon>Dyella</taxon>
    </lineage>
</organism>
<dbReference type="RefSeq" id="WP_204629554.1">
    <property type="nucleotide sequence ID" value="NZ_JADIKF010000025.1"/>
</dbReference>
<name>A0ABS2K9S5_9GAMM</name>
<evidence type="ECO:0000313" key="3">
    <source>
        <dbReference type="Proteomes" id="UP001430193"/>
    </source>
</evidence>
<dbReference type="EMBL" id="JADIKF010000025">
    <property type="protein sequence ID" value="MBM7127937.1"/>
    <property type="molecule type" value="Genomic_DNA"/>
</dbReference>
<accession>A0ABS2K9S5</accession>
<gene>
    <name evidence="2" type="ORF">ISS99_00240</name>
</gene>
<evidence type="ECO:0000256" key="1">
    <source>
        <dbReference type="SAM" id="SignalP"/>
    </source>
</evidence>
<proteinExistence type="predicted"/>
<keyword evidence="1" id="KW-0732">Signal</keyword>
<reference evidence="2" key="1">
    <citation type="submission" date="2020-10" db="EMBL/GenBank/DDBJ databases">
        <title>Phylogeny of dyella-like bacteria.</title>
        <authorList>
            <person name="Fu J."/>
        </authorList>
    </citation>
    <scope>NUCLEOTIDE SEQUENCE</scope>
    <source>
        <strain evidence="2">DHON07</strain>
    </source>
</reference>